<keyword evidence="2 5" id="KW-0812">Transmembrane</keyword>
<protein>
    <submittedName>
        <fullName evidence="6">Tetraspanin family</fullName>
    </submittedName>
</protein>
<dbReference type="EMBL" id="JASPKY010000360">
    <property type="protein sequence ID" value="KAK9703981.1"/>
    <property type="molecule type" value="Genomic_DNA"/>
</dbReference>
<organism evidence="6 7">
    <name type="scientific">Popillia japonica</name>
    <name type="common">Japanese beetle</name>
    <dbReference type="NCBI Taxonomy" id="7064"/>
    <lineage>
        <taxon>Eukaryota</taxon>
        <taxon>Metazoa</taxon>
        <taxon>Ecdysozoa</taxon>
        <taxon>Arthropoda</taxon>
        <taxon>Hexapoda</taxon>
        <taxon>Insecta</taxon>
        <taxon>Pterygota</taxon>
        <taxon>Neoptera</taxon>
        <taxon>Endopterygota</taxon>
        <taxon>Coleoptera</taxon>
        <taxon>Polyphaga</taxon>
        <taxon>Scarabaeiformia</taxon>
        <taxon>Scarabaeidae</taxon>
        <taxon>Rutelinae</taxon>
        <taxon>Popillia</taxon>
    </lineage>
</organism>
<evidence type="ECO:0000256" key="2">
    <source>
        <dbReference type="ARBA" id="ARBA00022692"/>
    </source>
</evidence>
<dbReference type="InterPro" id="IPR018499">
    <property type="entry name" value="Tetraspanin/Peripherin"/>
</dbReference>
<dbReference type="AlphaFoldDB" id="A0AAW1JKR6"/>
<keyword evidence="3 5" id="KW-1133">Transmembrane helix</keyword>
<evidence type="ECO:0000256" key="4">
    <source>
        <dbReference type="ARBA" id="ARBA00023136"/>
    </source>
</evidence>
<dbReference type="Proteomes" id="UP001458880">
    <property type="component" value="Unassembled WGS sequence"/>
</dbReference>
<dbReference type="PANTHER" id="PTHR19282:SF417">
    <property type="entry name" value="TETRASPANIN TSPA-RELATED"/>
    <property type="match status" value="1"/>
</dbReference>
<evidence type="ECO:0000313" key="7">
    <source>
        <dbReference type="Proteomes" id="UP001458880"/>
    </source>
</evidence>
<feature type="transmembrane region" description="Helical" evidence="5">
    <location>
        <begin position="100"/>
        <end position="123"/>
    </location>
</feature>
<comment type="subcellular location">
    <subcellularLocation>
        <location evidence="1">Membrane</location>
        <topology evidence="1">Multi-pass membrane protein</topology>
    </subcellularLocation>
</comment>
<keyword evidence="7" id="KW-1185">Reference proteome</keyword>
<dbReference type="Pfam" id="PF00335">
    <property type="entry name" value="Tetraspanin"/>
    <property type="match status" value="1"/>
</dbReference>
<dbReference type="PANTHER" id="PTHR19282">
    <property type="entry name" value="TETRASPANIN"/>
    <property type="match status" value="1"/>
</dbReference>
<dbReference type="InterPro" id="IPR008952">
    <property type="entry name" value="Tetraspanin_EC2_sf"/>
</dbReference>
<proteinExistence type="predicted"/>
<reference evidence="6 7" key="1">
    <citation type="journal article" date="2024" name="BMC Genomics">
        <title>De novo assembly and annotation of Popillia japonica's genome with initial clues to its potential as an invasive pest.</title>
        <authorList>
            <person name="Cucini C."/>
            <person name="Boschi S."/>
            <person name="Funari R."/>
            <person name="Cardaioli E."/>
            <person name="Iannotti N."/>
            <person name="Marturano G."/>
            <person name="Paoli F."/>
            <person name="Bruttini M."/>
            <person name="Carapelli A."/>
            <person name="Frati F."/>
            <person name="Nardi F."/>
        </authorList>
    </citation>
    <scope>NUCLEOTIDE SEQUENCE [LARGE SCALE GENOMIC DNA]</scope>
    <source>
        <strain evidence="6">DMR45628</strain>
    </source>
</reference>
<sequence>MTNKIRVGKIFLIVFNVIYALLALLMLAMGVYLARKHYILIEILKRYNKHTATLIVNLDYSIKGDDLLCIVVLVAGSAAVLLIIFNVFSIYTKNTQRMRILGFTLTMLCAIKLTVGCLFLITAQYPVEVKSRLQSNFNRYQDNVRCAIAQNYIENEHDCCGIINYTDYYHLNMSHKPDSCYTHISDVEKELKRDGCAKKVKDYYMARITDIGLICLLVGSLEVFGPISTFFLANAMRTATNTVVPTSV</sequence>
<dbReference type="GO" id="GO:0016020">
    <property type="term" value="C:membrane"/>
    <property type="evidence" value="ECO:0007669"/>
    <property type="project" value="UniProtKB-SubCell"/>
</dbReference>
<evidence type="ECO:0000256" key="3">
    <source>
        <dbReference type="ARBA" id="ARBA00022989"/>
    </source>
</evidence>
<dbReference type="CDD" id="cd03127">
    <property type="entry name" value="tetraspanin_LEL"/>
    <property type="match status" value="1"/>
</dbReference>
<evidence type="ECO:0000256" key="5">
    <source>
        <dbReference type="SAM" id="Phobius"/>
    </source>
</evidence>
<name>A0AAW1JKR6_POPJA</name>
<feature type="transmembrane region" description="Helical" evidence="5">
    <location>
        <begin position="67"/>
        <end position="88"/>
    </location>
</feature>
<keyword evidence="4 5" id="KW-0472">Membrane</keyword>
<evidence type="ECO:0000313" key="6">
    <source>
        <dbReference type="EMBL" id="KAK9703981.1"/>
    </source>
</evidence>
<comment type="caution">
    <text evidence="6">The sequence shown here is derived from an EMBL/GenBank/DDBJ whole genome shotgun (WGS) entry which is preliminary data.</text>
</comment>
<accession>A0AAW1JKR6</accession>
<feature type="transmembrane region" description="Helical" evidence="5">
    <location>
        <begin position="12"/>
        <end position="34"/>
    </location>
</feature>
<dbReference type="Gene3D" id="1.10.1450.10">
    <property type="entry name" value="Tetraspanin"/>
    <property type="match status" value="1"/>
</dbReference>
<gene>
    <name evidence="6" type="ORF">QE152_g28989</name>
</gene>
<dbReference type="SUPFAM" id="SSF48652">
    <property type="entry name" value="Tetraspanin"/>
    <property type="match status" value="1"/>
</dbReference>
<evidence type="ECO:0000256" key="1">
    <source>
        <dbReference type="ARBA" id="ARBA00004141"/>
    </source>
</evidence>
<feature type="transmembrane region" description="Helical" evidence="5">
    <location>
        <begin position="211"/>
        <end position="233"/>
    </location>
</feature>